<feature type="region of interest" description="Disordered" evidence="1">
    <location>
        <begin position="19"/>
        <end position="143"/>
    </location>
</feature>
<feature type="region of interest" description="Disordered" evidence="1">
    <location>
        <begin position="231"/>
        <end position="251"/>
    </location>
</feature>
<organism evidence="2 3">
    <name type="scientific">Podila minutissima</name>
    <dbReference type="NCBI Taxonomy" id="64525"/>
    <lineage>
        <taxon>Eukaryota</taxon>
        <taxon>Fungi</taxon>
        <taxon>Fungi incertae sedis</taxon>
        <taxon>Mucoromycota</taxon>
        <taxon>Mortierellomycotina</taxon>
        <taxon>Mortierellomycetes</taxon>
        <taxon>Mortierellales</taxon>
        <taxon>Mortierellaceae</taxon>
        <taxon>Podila</taxon>
    </lineage>
</organism>
<accession>A0A9P5SEU5</accession>
<name>A0A9P5SEU5_9FUNG</name>
<feature type="compositionally biased region" description="Basic and acidic residues" evidence="1">
    <location>
        <begin position="88"/>
        <end position="106"/>
    </location>
</feature>
<keyword evidence="3" id="KW-1185">Reference proteome</keyword>
<evidence type="ECO:0000313" key="3">
    <source>
        <dbReference type="Proteomes" id="UP000696485"/>
    </source>
</evidence>
<feature type="compositionally biased region" description="Acidic residues" evidence="1">
    <location>
        <begin position="379"/>
        <end position="402"/>
    </location>
</feature>
<dbReference type="Proteomes" id="UP000696485">
    <property type="component" value="Unassembled WGS sequence"/>
</dbReference>
<comment type="caution">
    <text evidence="2">The sequence shown here is derived from an EMBL/GenBank/DDBJ whole genome shotgun (WGS) entry which is preliminary data.</text>
</comment>
<sequence length="442" mass="48499">MPPSPPRYFPLRTLVPKRPELSNVVEGHNSASSSSSSSSSSTSSASSIVQSPPGQSSQPTVAYTGFARLPLDGGKPDGIWRGFSGEYTQKDWDTFSKNAQLEEKNKRQQSLRQLPPPSHSLSTSSSSTTSNSNNNSNNLVKLDYGGGTANIQLTQARTEDKKTWPAFDQAPPQTASNLEDRLLDLTEQDSSDKVDFTPPSALMDLLGLEFPVVTQEVIPDLLDLDINRARGAPDSGSLDGDEGEGDKYHVNPINGIDSISISDDDVHVTLVSDNSNSSSSNNNSNNYNHDTNIKIDGNSSSINNNSNNYNNDTNIKIDGNSSSINNNNHIYNGSFDANGITVHQLEARPQFSEDSVNSGPSGTFDANGYHTDRSLDYETHEDDDDDDDDDADDDDDDDDEMDEMWRQLDHNKVVLTLTTMSRIKDDLEAEKITWSQLRRQRL</sequence>
<feature type="compositionally biased region" description="Low complexity" evidence="1">
    <location>
        <begin position="30"/>
        <end position="47"/>
    </location>
</feature>
<feature type="region of interest" description="Disordered" evidence="1">
    <location>
        <begin position="270"/>
        <end position="299"/>
    </location>
</feature>
<reference evidence="2" key="1">
    <citation type="journal article" date="2020" name="Fungal Divers.">
        <title>Resolving the Mortierellaceae phylogeny through synthesis of multi-gene phylogenetics and phylogenomics.</title>
        <authorList>
            <person name="Vandepol N."/>
            <person name="Liber J."/>
            <person name="Desiro A."/>
            <person name="Na H."/>
            <person name="Kennedy M."/>
            <person name="Barry K."/>
            <person name="Grigoriev I.V."/>
            <person name="Miller A.N."/>
            <person name="O'Donnell K."/>
            <person name="Stajich J.E."/>
            <person name="Bonito G."/>
        </authorList>
    </citation>
    <scope>NUCLEOTIDE SEQUENCE</scope>
    <source>
        <strain evidence="2">NVP1</strain>
    </source>
</reference>
<feature type="compositionally biased region" description="Low complexity" evidence="1">
    <location>
        <begin position="272"/>
        <end position="286"/>
    </location>
</feature>
<dbReference type="EMBL" id="JAAAUY010000677">
    <property type="protein sequence ID" value="KAF9327317.1"/>
    <property type="molecule type" value="Genomic_DNA"/>
</dbReference>
<protein>
    <submittedName>
        <fullName evidence="2">Uncharacterized protein</fullName>
    </submittedName>
</protein>
<proteinExistence type="predicted"/>
<evidence type="ECO:0000313" key="2">
    <source>
        <dbReference type="EMBL" id="KAF9327317.1"/>
    </source>
</evidence>
<dbReference type="AlphaFoldDB" id="A0A9P5SEU5"/>
<feature type="compositionally biased region" description="Polar residues" evidence="1">
    <location>
        <begin position="352"/>
        <end position="361"/>
    </location>
</feature>
<feature type="compositionally biased region" description="Low complexity" evidence="1">
    <location>
        <begin position="119"/>
        <end position="139"/>
    </location>
</feature>
<feature type="compositionally biased region" description="Polar residues" evidence="1">
    <location>
        <begin position="48"/>
        <end position="61"/>
    </location>
</feature>
<gene>
    <name evidence="2" type="ORF">BG006_009344</name>
</gene>
<feature type="region of interest" description="Disordered" evidence="1">
    <location>
        <begin position="350"/>
        <end position="408"/>
    </location>
</feature>
<evidence type="ECO:0000256" key="1">
    <source>
        <dbReference type="SAM" id="MobiDB-lite"/>
    </source>
</evidence>